<evidence type="ECO:0000313" key="2">
    <source>
        <dbReference type="EMBL" id="SDZ16672.1"/>
    </source>
</evidence>
<feature type="transmembrane region" description="Helical" evidence="1">
    <location>
        <begin position="37"/>
        <end position="57"/>
    </location>
</feature>
<feature type="transmembrane region" description="Helical" evidence="1">
    <location>
        <begin position="110"/>
        <end position="135"/>
    </location>
</feature>
<feature type="transmembrane region" description="Helical" evidence="1">
    <location>
        <begin position="155"/>
        <end position="178"/>
    </location>
</feature>
<sequence length="258" mass="26672">MTTTTTARAGAPRMAPPSLVRLTGVELRKLADTRAGYWLLITIGLLAAAIATVQLVVPDARARSFADFFSASLLPVGVLLPVLGILSVTSEWSQRTTLTTFALVPRRHRVVLAKLAAGTVAGVASVGISLAVAAAGTVIGNVAGGDVSWSFEAAAIGHAAVLQATGVLTGLAFGMLLLHTPLAVVLYFLLPTVWGLLGDMIPALRAPAQWLDTGVTLMPLATPDVTAGQWARVAVSLAVWMLAPLLAGVVRVVRAEVC</sequence>
<evidence type="ECO:0000313" key="3">
    <source>
        <dbReference type="Proteomes" id="UP000242415"/>
    </source>
</evidence>
<dbReference type="Proteomes" id="UP000242415">
    <property type="component" value="Unassembled WGS sequence"/>
</dbReference>
<evidence type="ECO:0008006" key="4">
    <source>
        <dbReference type="Google" id="ProtNLM"/>
    </source>
</evidence>
<proteinExistence type="predicted"/>
<feature type="transmembrane region" description="Helical" evidence="1">
    <location>
        <begin position="230"/>
        <end position="253"/>
    </location>
</feature>
<accession>A0A1H3QSV1</accession>
<dbReference type="EMBL" id="FNPH01000006">
    <property type="protein sequence ID" value="SDZ16672.1"/>
    <property type="molecule type" value="Genomic_DNA"/>
</dbReference>
<dbReference type="STRING" id="405436.SAMN05444365_106117"/>
<keyword evidence="1" id="KW-0812">Transmembrane</keyword>
<keyword evidence="1" id="KW-1133">Transmembrane helix</keyword>
<keyword evidence="3" id="KW-1185">Reference proteome</keyword>
<evidence type="ECO:0000256" key="1">
    <source>
        <dbReference type="SAM" id="Phobius"/>
    </source>
</evidence>
<dbReference type="AlphaFoldDB" id="A0A1H3QSV1"/>
<reference evidence="3" key="1">
    <citation type="submission" date="2016-10" db="EMBL/GenBank/DDBJ databases">
        <authorList>
            <person name="Varghese N."/>
            <person name="Submissions S."/>
        </authorList>
    </citation>
    <scope>NUCLEOTIDE SEQUENCE [LARGE SCALE GENOMIC DNA]</scope>
    <source>
        <strain evidence="3">DSM 45245</strain>
    </source>
</reference>
<gene>
    <name evidence="2" type="ORF">SAMN05444365_106117</name>
</gene>
<feature type="transmembrane region" description="Helical" evidence="1">
    <location>
        <begin position="69"/>
        <end position="89"/>
    </location>
</feature>
<keyword evidence="1" id="KW-0472">Membrane</keyword>
<name>A0A1H3QSV1_9ACTN</name>
<dbReference type="RefSeq" id="WP_091558580.1">
    <property type="nucleotide sequence ID" value="NZ_FNPH01000006.1"/>
</dbReference>
<dbReference type="OrthoDB" id="3822725at2"/>
<feature type="transmembrane region" description="Helical" evidence="1">
    <location>
        <begin position="185"/>
        <end position="210"/>
    </location>
</feature>
<protein>
    <recommendedName>
        <fullName evidence="4">ABC-2 family transporter protein</fullName>
    </recommendedName>
</protein>
<organism evidence="2 3">
    <name type="scientific">Micromonospora pattaloongensis</name>
    <dbReference type="NCBI Taxonomy" id="405436"/>
    <lineage>
        <taxon>Bacteria</taxon>
        <taxon>Bacillati</taxon>
        <taxon>Actinomycetota</taxon>
        <taxon>Actinomycetes</taxon>
        <taxon>Micromonosporales</taxon>
        <taxon>Micromonosporaceae</taxon>
        <taxon>Micromonospora</taxon>
    </lineage>
</organism>